<evidence type="ECO:0000313" key="3">
    <source>
        <dbReference type="Proteomes" id="UP000481030"/>
    </source>
</evidence>
<evidence type="ECO:0000259" key="1">
    <source>
        <dbReference type="Pfam" id="PF14493"/>
    </source>
</evidence>
<dbReference type="InterPro" id="IPR029491">
    <property type="entry name" value="Helicase_HTH"/>
</dbReference>
<accession>A0A6L3V9K8</accession>
<feature type="domain" description="Helicase Helix-turn-helix" evidence="1">
    <location>
        <begin position="258"/>
        <end position="345"/>
    </location>
</feature>
<dbReference type="InterPro" id="IPR008308">
    <property type="entry name" value="YpbB-like"/>
</dbReference>
<dbReference type="Proteomes" id="UP000481030">
    <property type="component" value="Unassembled WGS sequence"/>
</dbReference>
<sequence length="354" mass="41498">MNESYLKMVILYCLHKIDGQRSLYAVLHLLNGKKSAQTIQDAHFFHLTNLFGTFPYLKRKDLDDLADNMKNEGLIKPMLEQSFKLTDLGVNSLNIWAEQQPIPSTLNGWKFHQITNLFWERLSLMVQVISHLQSRDTKYIPIQRKKEVHFWLKEFLQKTSLSREEWGHRLYHELTHCLEKNQEIDPAIMIIRLTGYKRIGLTAKQAAEKLGIEFGLYCIQFISLIHYMLETIQLNSKKYLLLNMLISNEYDLFPLTQSASKTYSLLKKDLNIEEIVQIRRLKRSTIEDHIVEIALNVKNFDISTFVQKEKQQLINEAFKKSSSKQLKHIRQLVPNADYFEIRLTLSRGGKGNEA</sequence>
<keyword evidence="3" id="KW-1185">Reference proteome</keyword>
<reference evidence="2 3" key="1">
    <citation type="journal article" date="2016" name="Antonie Van Leeuwenhoek">
        <title>Bacillus depressus sp. nov., isolated from soil of a sunflower field.</title>
        <authorList>
            <person name="Wei X."/>
            <person name="Xin D."/>
            <person name="Xin Y."/>
            <person name="Zhang H."/>
            <person name="Wang T."/>
            <person name="Zhang J."/>
        </authorList>
    </citation>
    <scope>NUCLEOTIDE SEQUENCE [LARGE SCALE GENOMIC DNA]</scope>
    <source>
        <strain evidence="2 3">BZ1</strain>
    </source>
</reference>
<dbReference type="PIRSF" id="PIRSF021350">
    <property type="entry name" value="UCP021350"/>
    <property type="match status" value="1"/>
</dbReference>
<gene>
    <name evidence="2" type="ORF">F7731_01985</name>
</gene>
<dbReference type="EMBL" id="WBOS01000001">
    <property type="protein sequence ID" value="KAB2338358.1"/>
    <property type="molecule type" value="Genomic_DNA"/>
</dbReference>
<dbReference type="Pfam" id="PF14493">
    <property type="entry name" value="HTH_40"/>
    <property type="match status" value="1"/>
</dbReference>
<proteinExistence type="predicted"/>
<name>A0A6L3V9K8_9BACI</name>
<dbReference type="RefSeq" id="WP_151533096.1">
    <property type="nucleotide sequence ID" value="NZ_WBOS01000001.1"/>
</dbReference>
<protein>
    <recommendedName>
        <fullName evidence="1">Helicase Helix-turn-helix domain-containing protein</fullName>
    </recommendedName>
</protein>
<evidence type="ECO:0000313" key="2">
    <source>
        <dbReference type="EMBL" id="KAB2338358.1"/>
    </source>
</evidence>
<comment type="caution">
    <text evidence="2">The sequence shown here is derived from an EMBL/GenBank/DDBJ whole genome shotgun (WGS) entry which is preliminary data.</text>
</comment>
<dbReference type="OrthoDB" id="2354672at2"/>
<dbReference type="AlphaFoldDB" id="A0A6L3V9K8"/>
<organism evidence="2 3">
    <name type="scientific">Cytobacillus depressus</name>
    <dbReference type="NCBI Taxonomy" id="1602942"/>
    <lineage>
        <taxon>Bacteria</taxon>
        <taxon>Bacillati</taxon>
        <taxon>Bacillota</taxon>
        <taxon>Bacilli</taxon>
        <taxon>Bacillales</taxon>
        <taxon>Bacillaceae</taxon>
        <taxon>Cytobacillus</taxon>
    </lineage>
</organism>